<feature type="non-terminal residue" evidence="4">
    <location>
        <position position="1"/>
    </location>
</feature>
<keyword evidence="2" id="KW-0597">Phosphoprotein</keyword>
<dbReference type="Proteomes" id="UP000324897">
    <property type="component" value="Unassembled WGS sequence"/>
</dbReference>
<dbReference type="GO" id="GO:0000160">
    <property type="term" value="P:phosphorelay signal transduction system"/>
    <property type="evidence" value="ECO:0007669"/>
    <property type="project" value="UniProtKB-KW"/>
</dbReference>
<protein>
    <recommendedName>
        <fullName evidence="3">Response regulatory domain-containing protein</fullName>
    </recommendedName>
</protein>
<evidence type="ECO:0000259" key="3">
    <source>
        <dbReference type="PROSITE" id="PS50110"/>
    </source>
</evidence>
<name>A0A5J9T3E0_9POAL</name>
<reference evidence="4 5" key="1">
    <citation type="journal article" date="2019" name="Sci. Rep.">
        <title>A high-quality genome of Eragrostis curvula grass provides insights into Poaceae evolution and supports new strategies to enhance forage quality.</title>
        <authorList>
            <person name="Carballo J."/>
            <person name="Santos B.A.C.M."/>
            <person name="Zappacosta D."/>
            <person name="Garbus I."/>
            <person name="Selva J.P."/>
            <person name="Gallo C.A."/>
            <person name="Diaz A."/>
            <person name="Albertini E."/>
            <person name="Caccamo M."/>
            <person name="Echenique V."/>
        </authorList>
    </citation>
    <scope>NUCLEOTIDE SEQUENCE [LARGE SCALE GENOMIC DNA]</scope>
    <source>
        <strain evidence="5">cv. Victoria</strain>
        <tissue evidence="4">Leaf</tissue>
    </source>
</reference>
<dbReference type="InterPro" id="IPR045279">
    <property type="entry name" value="ARR-like"/>
</dbReference>
<dbReference type="Pfam" id="PF00072">
    <property type="entry name" value="Response_reg"/>
    <property type="match status" value="1"/>
</dbReference>
<feature type="domain" description="Response regulatory" evidence="3">
    <location>
        <begin position="32"/>
        <end position="149"/>
    </location>
</feature>
<organism evidence="4 5">
    <name type="scientific">Eragrostis curvula</name>
    <name type="common">weeping love grass</name>
    <dbReference type="NCBI Taxonomy" id="38414"/>
    <lineage>
        <taxon>Eukaryota</taxon>
        <taxon>Viridiplantae</taxon>
        <taxon>Streptophyta</taxon>
        <taxon>Embryophyta</taxon>
        <taxon>Tracheophyta</taxon>
        <taxon>Spermatophyta</taxon>
        <taxon>Magnoliopsida</taxon>
        <taxon>Liliopsida</taxon>
        <taxon>Poales</taxon>
        <taxon>Poaceae</taxon>
        <taxon>PACMAD clade</taxon>
        <taxon>Chloridoideae</taxon>
        <taxon>Eragrostideae</taxon>
        <taxon>Eragrostidinae</taxon>
        <taxon>Eragrostis</taxon>
    </lineage>
</organism>
<keyword evidence="1" id="KW-0902">Two-component regulatory system</keyword>
<gene>
    <name evidence="4" type="ORF">EJB05_48674</name>
</gene>
<dbReference type="PANTHER" id="PTHR43874">
    <property type="entry name" value="TWO-COMPONENT RESPONSE REGULATOR"/>
    <property type="match status" value="1"/>
</dbReference>
<feature type="modified residue" description="4-aspartylphosphate" evidence="2">
    <location>
        <position position="82"/>
    </location>
</feature>
<dbReference type="Gene3D" id="3.40.50.2300">
    <property type="match status" value="1"/>
</dbReference>
<dbReference type="InterPro" id="IPR001789">
    <property type="entry name" value="Sig_transdc_resp-reg_receiver"/>
</dbReference>
<proteinExistence type="predicted"/>
<evidence type="ECO:0000313" key="5">
    <source>
        <dbReference type="Proteomes" id="UP000324897"/>
    </source>
</evidence>
<dbReference type="EMBL" id="RWGY01000051">
    <property type="protein sequence ID" value="TVU05508.1"/>
    <property type="molecule type" value="Genomic_DNA"/>
</dbReference>
<sequence>TDSNIKNTKEILTSNTKEILFKKTSMAFASPHVLVVDDGRVDRMVVTKVLKKSKVRVTAVDGAEEALKFLDLEHDVNLIFTDYHMPGMTGYDLLTKVKESPKLKHLPVVITCTEEYPEIIEKCMEAGAKGFILKPINLDVVPRLLSFIRGSRQRQRIKQEISYQVKLL</sequence>
<dbReference type="InterPro" id="IPR011006">
    <property type="entry name" value="CheY-like_superfamily"/>
</dbReference>
<dbReference type="SUPFAM" id="SSF52172">
    <property type="entry name" value="CheY-like"/>
    <property type="match status" value="1"/>
</dbReference>
<evidence type="ECO:0000313" key="4">
    <source>
        <dbReference type="EMBL" id="TVU05508.1"/>
    </source>
</evidence>
<dbReference type="SMART" id="SM00448">
    <property type="entry name" value="REC"/>
    <property type="match status" value="1"/>
</dbReference>
<keyword evidence="5" id="KW-1185">Reference proteome</keyword>
<dbReference type="AlphaFoldDB" id="A0A5J9T3E0"/>
<comment type="caution">
    <text evidence="4">The sequence shown here is derived from an EMBL/GenBank/DDBJ whole genome shotgun (WGS) entry which is preliminary data.</text>
</comment>
<dbReference type="PROSITE" id="PS50110">
    <property type="entry name" value="RESPONSE_REGULATORY"/>
    <property type="match status" value="1"/>
</dbReference>
<evidence type="ECO:0000256" key="2">
    <source>
        <dbReference type="PROSITE-ProRule" id="PRU00169"/>
    </source>
</evidence>
<dbReference type="OrthoDB" id="60033at2759"/>
<evidence type="ECO:0000256" key="1">
    <source>
        <dbReference type="ARBA" id="ARBA00023012"/>
    </source>
</evidence>
<dbReference type="GO" id="GO:0009736">
    <property type="term" value="P:cytokinin-activated signaling pathway"/>
    <property type="evidence" value="ECO:0007669"/>
    <property type="project" value="InterPro"/>
</dbReference>
<dbReference type="Gramene" id="TVU05508">
    <property type="protein sequence ID" value="TVU05508"/>
    <property type="gene ID" value="EJB05_48674"/>
</dbReference>
<accession>A0A5J9T3E0</accession>
<dbReference type="PANTHER" id="PTHR43874:SF33">
    <property type="entry name" value="TWO-COMPONENT RESPONSE REGULATOR ORR8"/>
    <property type="match status" value="1"/>
</dbReference>